<feature type="compositionally biased region" description="Polar residues" evidence="1">
    <location>
        <begin position="13"/>
        <end position="25"/>
    </location>
</feature>
<dbReference type="AlphaFoldDB" id="A0AAV1TRQ2"/>
<protein>
    <submittedName>
        <fullName evidence="2">Uncharacterized protein</fullName>
    </submittedName>
</protein>
<evidence type="ECO:0000313" key="2">
    <source>
        <dbReference type="EMBL" id="CAK7925099.1"/>
    </source>
</evidence>
<proteinExistence type="predicted"/>
<name>A0AAV1TRQ2_9STRA</name>
<reference evidence="2" key="1">
    <citation type="submission" date="2024-01" db="EMBL/GenBank/DDBJ databases">
        <authorList>
            <person name="Webb A."/>
        </authorList>
    </citation>
    <scope>NUCLEOTIDE SEQUENCE</scope>
    <source>
        <strain evidence="2">Pm1</strain>
    </source>
</reference>
<evidence type="ECO:0000256" key="1">
    <source>
        <dbReference type="SAM" id="MobiDB-lite"/>
    </source>
</evidence>
<dbReference type="Proteomes" id="UP001162060">
    <property type="component" value="Unassembled WGS sequence"/>
</dbReference>
<comment type="caution">
    <text evidence="2">The sequence shown here is derived from an EMBL/GenBank/DDBJ whole genome shotgun (WGS) entry which is preliminary data.</text>
</comment>
<feature type="region of interest" description="Disordered" evidence="1">
    <location>
        <begin position="78"/>
        <end position="109"/>
    </location>
</feature>
<gene>
    <name evidence="2" type="ORF">PM001_LOCUS10249</name>
</gene>
<dbReference type="EMBL" id="CAKLBY020000086">
    <property type="protein sequence ID" value="CAK7925099.1"/>
    <property type="molecule type" value="Genomic_DNA"/>
</dbReference>
<organism evidence="2 3">
    <name type="scientific">Peronospora matthiolae</name>
    <dbReference type="NCBI Taxonomy" id="2874970"/>
    <lineage>
        <taxon>Eukaryota</taxon>
        <taxon>Sar</taxon>
        <taxon>Stramenopiles</taxon>
        <taxon>Oomycota</taxon>
        <taxon>Peronosporomycetes</taxon>
        <taxon>Peronosporales</taxon>
        <taxon>Peronosporaceae</taxon>
        <taxon>Peronospora</taxon>
    </lineage>
</organism>
<accession>A0AAV1TRQ2</accession>
<sequence>MRVDLLPGGSDPRLSQTRSSVASPLQSQRNITRYLHCGVCRTSAVPFNRARPTPLDAATKDLACPNVPRLFRERRSCHDSCGHSAAGDKDKTKQDASSSRQRFIQMIRY</sequence>
<feature type="region of interest" description="Disordered" evidence="1">
    <location>
        <begin position="1"/>
        <end position="25"/>
    </location>
</feature>
<evidence type="ECO:0000313" key="3">
    <source>
        <dbReference type="Proteomes" id="UP001162060"/>
    </source>
</evidence>
<feature type="compositionally biased region" description="Basic and acidic residues" evidence="1">
    <location>
        <begin position="78"/>
        <end position="94"/>
    </location>
</feature>